<dbReference type="PANTHER" id="PTHR40640:SF1">
    <property type="entry name" value="ANCHORED GLYCOPROTEIN, PUTATIVE (AFU_ORTHOLOGUE AFUA_8G04860)-RELATED"/>
    <property type="match status" value="1"/>
</dbReference>
<evidence type="ECO:0000256" key="1">
    <source>
        <dbReference type="SAM" id="SignalP"/>
    </source>
</evidence>
<reference evidence="2 3" key="1">
    <citation type="journal article" date="2021" name="Nat. Commun.">
        <title>Genetic determinants of endophytism in the Arabidopsis root mycobiome.</title>
        <authorList>
            <person name="Mesny F."/>
            <person name="Miyauchi S."/>
            <person name="Thiergart T."/>
            <person name="Pickel B."/>
            <person name="Atanasova L."/>
            <person name="Karlsson M."/>
            <person name="Huettel B."/>
            <person name="Barry K.W."/>
            <person name="Haridas S."/>
            <person name="Chen C."/>
            <person name="Bauer D."/>
            <person name="Andreopoulos W."/>
            <person name="Pangilinan J."/>
            <person name="LaButti K."/>
            <person name="Riley R."/>
            <person name="Lipzen A."/>
            <person name="Clum A."/>
            <person name="Drula E."/>
            <person name="Henrissat B."/>
            <person name="Kohler A."/>
            <person name="Grigoriev I.V."/>
            <person name="Martin F.M."/>
            <person name="Hacquard S."/>
        </authorList>
    </citation>
    <scope>NUCLEOTIDE SEQUENCE [LARGE SCALE GENOMIC DNA]</scope>
    <source>
        <strain evidence="2 3">MPI-CAGE-CH-0241</strain>
    </source>
</reference>
<sequence>MLTSPLFITLGLLGVATAADDAIVTIWIPDFHSWYLPEFVDKLQGSIINADEDATTVALQCPYTTEPTVQDRAYCTIFNEMTVTYGPSTVELSSTWDFNVDTTTGRSGETTMCQVDAQEAECTTVWTQSWRGFRSSGAKSDYYEDTAENGLVTITITAGNTPTIAATAVTTPAVTTSQVGAGASMTPGATTTEIASTSFYEHSTPTTYSTKARNATTPGSSVPPVVTENAAPHLANGLAGLIGLVAAVGGAIMLI</sequence>
<name>A0A9P8VSV6_9HYPO</name>
<gene>
    <name evidence="2" type="ORF">B0T10DRAFT_553021</name>
</gene>
<keyword evidence="3" id="KW-1185">Reference proteome</keyword>
<proteinExistence type="predicted"/>
<keyword evidence="1" id="KW-0732">Signal</keyword>
<comment type="caution">
    <text evidence="2">The sequence shown here is derived from an EMBL/GenBank/DDBJ whole genome shotgun (WGS) entry which is preliminary data.</text>
</comment>
<dbReference type="PANTHER" id="PTHR40640">
    <property type="entry name" value="ANCHORED GLYCOPROTEIN, PUTATIVE (AFU_ORTHOLOGUE AFUA_8G04860)-RELATED"/>
    <property type="match status" value="1"/>
</dbReference>
<organism evidence="2 3">
    <name type="scientific">Thelonectria olida</name>
    <dbReference type="NCBI Taxonomy" id="1576542"/>
    <lineage>
        <taxon>Eukaryota</taxon>
        <taxon>Fungi</taxon>
        <taxon>Dikarya</taxon>
        <taxon>Ascomycota</taxon>
        <taxon>Pezizomycotina</taxon>
        <taxon>Sordariomycetes</taxon>
        <taxon>Hypocreomycetidae</taxon>
        <taxon>Hypocreales</taxon>
        <taxon>Nectriaceae</taxon>
        <taxon>Thelonectria</taxon>
    </lineage>
</organism>
<dbReference type="AlphaFoldDB" id="A0A9P8VSV6"/>
<feature type="chain" id="PRO_5040386465" evidence="1">
    <location>
        <begin position="19"/>
        <end position="255"/>
    </location>
</feature>
<dbReference type="Proteomes" id="UP000777438">
    <property type="component" value="Unassembled WGS sequence"/>
</dbReference>
<evidence type="ECO:0000313" key="2">
    <source>
        <dbReference type="EMBL" id="KAH6873896.1"/>
    </source>
</evidence>
<accession>A0A9P8VSV6</accession>
<dbReference type="EMBL" id="JAGPYM010000043">
    <property type="protein sequence ID" value="KAH6873896.1"/>
    <property type="molecule type" value="Genomic_DNA"/>
</dbReference>
<protein>
    <submittedName>
        <fullName evidence="2">Uncharacterized protein</fullName>
    </submittedName>
</protein>
<evidence type="ECO:0000313" key="3">
    <source>
        <dbReference type="Proteomes" id="UP000777438"/>
    </source>
</evidence>
<feature type="signal peptide" evidence="1">
    <location>
        <begin position="1"/>
        <end position="18"/>
    </location>
</feature>